<keyword evidence="11" id="KW-0282">Flagellum</keyword>
<reference evidence="11 12" key="1">
    <citation type="submission" date="2023-09" db="EMBL/GenBank/DDBJ databases">
        <authorList>
            <person name="Rey-Velasco X."/>
        </authorList>
    </citation>
    <scope>NUCLEOTIDE SEQUENCE [LARGE SCALE GENOMIC DNA]</scope>
    <source>
        <strain evidence="11 12">P385</strain>
    </source>
</reference>
<feature type="domain" description="Flagellar hook-associated protein FlgK helical" evidence="10">
    <location>
        <begin position="90"/>
        <end position="322"/>
    </location>
</feature>
<comment type="caution">
    <text evidence="11">The sequence shown here is derived from an EMBL/GenBank/DDBJ whole genome shotgun (WGS) entry which is preliminary data.</text>
</comment>
<comment type="subcellular location">
    <subcellularLocation>
        <location evidence="1">Bacterial flagellum</location>
    </subcellularLocation>
    <subcellularLocation>
        <location evidence="2">Secreted</location>
    </subcellularLocation>
</comment>
<dbReference type="PANTHER" id="PTHR30033">
    <property type="entry name" value="FLAGELLAR HOOK-ASSOCIATED PROTEIN 1"/>
    <property type="match status" value="1"/>
</dbReference>
<dbReference type="InterPro" id="IPR053927">
    <property type="entry name" value="FlgK_helical"/>
</dbReference>
<dbReference type="Pfam" id="PF22638">
    <property type="entry name" value="FlgK_D1"/>
    <property type="match status" value="1"/>
</dbReference>
<dbReference type="InterPro" id="IPR010930">
    <property type="entry name" value="Flg_bb/hook_C_dom"/>
</dbReference>
<evidence type="ECO:0000256" key="1">
    <source>
        <dbReference type="ARBA" id="ARBA00004365"/>
    </source>
</evidence>
<keyword evidence="11" id="KW-0969">Cilium</keyword>
<dbReference type="Pfam" id="PF21158">
    <property type="entry name" value="flgK_1st_1"/>
    <property type="match status" value="1"/>
</dbReference>
<accession>A0ABU3B704</accession>
<sequence>MPDLLGIGTSALNAYKRALDTTGHNISNAATPGYTRQQTGFVSQVPAGTGVGSGVRTTGVERLLSEAINQRLTFDAATLGRLETLETSARRIDQLHSDSGIGLASDLDAFFNSLSQLASDPASGAVRSEVLGYAESLAAGFNRAGGELTRLGEEVEAGLAQAVADINQLARDIADINDSIVRARGSSGGQPPNDLLDQRDRLINELAGLVDVRTVDADDGSRNVFIAGGQPLVLGAEANRLALQADPYQAERSRLVFDAGGQALPVGDQISGGRVAGLLGSRTTLDAEAGRLGRLAAAVSLSINAANAGGVDAAGQPGGNIFTVPVVDVRGHADNGGSADVAVAYADVGDLTGRGYVLSFDGSAWQLADAVTGAGVAVAGTGTSADPLVGDGLSLTISGSPAAGDRFLIRPTQDAAADMGVALTDTTGIAAAGRLRVAADTGNPGSATGSISVLDAADAALDAPATINFTSDTEYTVGGAGPFTYDAATGITANGWQVMLDGAPEAGDVFNVGPTGANSGDNRNALALAAVGNAPLLAGGTRTLSAENAEMIGAAGNRARQLGRQTEAAAAVNQQNVAEREAVSGVNLDEEAADLLRFQQAYQAAARIIAVADETFQTLLAAVGR</sequence>
<evidence type="ECO:0000256" key="3">
    <source>
        <dbReference type="ARBA" id="ARBA00009677"/>
    </source>
</evidence>
<protein>
    <recommendedName>
        <fullName evidence="4">Flagellar hook-associated protein 1</fullName>
    </recommendedName>
</protein>
<proteinExistence type="inferred from homology"/>
<name>A0ABU3B704_9GAMM</name>
<feature type="domain" description="Flagellar basal-body/hook protein C-terminal" evidence="8">
    <location>
        <begin position="584"/>
        <end position="620"/>
    </location>
</feature>
<dbReference type="EMBL" id="JAVRHY010000005">
    <property type="protein sequence ID" value="MDT0618233.1"/>
    <property type="molecule type" value="Genomic_DNA"/>
</dbReference>
<evidence type="ECO:0000256" key="5">
    <source>
        <dbReference type="ARBA" id="ARBA00022525"/>
    </source>
</evidence>
<dbReference type="Pfam" id="PF00460">
    <property type="entry name" value="Flg_bb_rod"/>
    <property type="match status" value="1"/>
</dbReference>
<evidence type="ECO:0000256" key="4">
    <source>
        <dbReference type="ARBA" id="ARBA00016244"/>
    </source>
</evidence>
<keyword evidence="6" id="KW-0975">Bacterial flagellum</keyword>
<evidence type="ECO:0000313" key="12">
    <source>
        <dbReference type="Proteomes" id="UP001259982"/>
    </source>
</evidence>
<dbReference type="NCBIfam" id="TIGR02492">
    <property type="entry name" value="flgK_ends"/>
    <property type="match status" value="1"/>
</dbReference>
<evidence type="ECO:0000259" key="9">
    <source>
        <dbReference type="Pfam" id="PF21158"/>
    </source>
</evidence>
<dbReference type="RefSeq" id="WP_311658321.1">
    <property type="nucleotide sequence ID" value="NZ_JAVRHY010000005.1"/>
</dbReference>
<keyword evidence="12" id="KW-1185">Reference proteome</keyword>
<keyword evidence="5" id="KW-0964">Secreted</keyword>
<dbReference type="InterPro" id="IPR002371">
    <property type="entry name" value="FlgK"/>
</dbReference>
<dbReference type="PANTHER" id="PTHR30033:SF1">
    <property type="entry name" value="FLAGELLAR HOOK-ASSOCIATED PROTEIN 1"/>
    <property type="match status" value="1"/>
</dbReference>
<evidence type="ECO:0000259" key="7">
    <source>
        <dbReference type="Pfam" id="PF00460"/>
    </source>
</evidence>
<evidence type="ECO:0000259" key="8">
    <source>
        <dbReference type="Pfam" id="PF06429"/>
    </source>
</evidence>
<dbReference type="InterPro" id="IPR001444">
    <property type="entry name" value="Flag_bb_rod_N"/>
</dbReference>
<dbReference type="PRINTS" id="PR01005">
    <property type="entry name" value="FLGHOOKAP1"/>
</dbReference>
<dbReference type="InterPro" id="IPR049119">
    <property type="entry name" value="FlgK_D2-like"/>
</dbReference>
<dbReference type="Pfam" id="PF06429">
    <property type="entry name" value="Flg_bbr_C"/>
    <property type="match status" value="1"/>
</dbReference>
<evidence type="ECO:0000256" key="2">
    <source>
        <dbReference type="ARBA" id="ARBA00004613"/>
    </source>
</evidence>
<gene>
    <name evidence="11" type="primary">flgK</name>
    <name evidence="11" type="ORF">RM531_07080</name>
</gene>
<dbReference type="SUPFAM" id="SSF64518">
    <property type="entry name" value="Phase 1 flagellin"/>
    <property type="match status" value="2"/>
</dbReference>
<comment type="similarity">
    <text evidence="3">Belongs to the flagella basal body rod proteins family.</text>
</comment>
<evidence type="ECO:0000256" key="6">
    <source>
        <dbReference type="ARBA" id="ARBA00023143"/>
    </source>
</evidence>
<organism evidence="11 12">
    <name type="scientific">Spectribacter acetivorans</name>
    <dbReference type="NCBI Taxonomy" id="3075603"/>
    <lineage>
        <taxon>Bacteria</taxon>
        <taxon>Pseudomonadati</taxon>
        <taxon>Pseudomonadota</taxon>
        <taxon>Gammaproteobacteria</taxon>
        <taxon>Salinisphaerales</taxon>
        <taxon>Salinisphaeraceae</taxon>
        <taxon>Spectribacter</taxon>
    </lineage>
</organism>
<dbReference type="Proteomes" id="UP001259982">
    <property type="component" value="Unassembled WGS sequence"/>
</dbReference>
<evidence type="ECO:0000313" key="11">
    <source>
        <dbReference type="EMBL" id="MDT0618233.1"/>
    </source>
</evidence>
<feature type="domain" description="Flagellar basal body rod protein N-terminal" evidence="7">
    <location>
        <begin position="7"/>
        <end position="35"/>
    </location>
</feature>
<evidence type="ECO:0000259" key="10">
    <source>
        <dbReference type="Pfam" id="PF22638"/>
    </source>
</evidence>
<feature type="domain" description="Flagellar hook-associated protein 1 D2-like" evidence="9">
    <location>
        <begin position="333"/>
        <end position="411"/>
    </location>
</feature>
<keyword evidence="11" id="KW-0966">Cell projection</keyword>